<organism evidence="1 2">
    <name type="scientific">Candidatus Kapaibacterium thiocyanatum</name>
    <dbReference type="NCBI Taxonomy" id="1895771"/>
    <lineage>
        <taxon>Bacteria</taxon>
        <taxon>Pseudomonadati</taxon>
        <taxon>Candidatus Kapaibacteriota</taxon>
        <taxon>Candidatus Kapaibacteriia</taxon>
        <taxon>Candidatus Kapaibacteriales</taxon>
        <taxon>Candidatus Kapaibacteriaceae</taxon>
        <taxon>Candidatus Kapaibacterium</taxon>
    </lineage>
</organism>
<reference evidence="1 2" key="1">
    <citation type="submission" date="2016-09" db="EMBL/GenBank/DDBJ databases">
        <title>Genome-resolved meta-omics ties microbial dynamics to process performance in biotechnology for thiocyanate degradation.</title>
        <authorList>
            <person name="Kantor R.S."/>
            <person name="Huddy R.J."/>
            <person name="Iyer R."/>
            <person name="Thomas B.C."/>
            <person name="Brown C.T."/>
            <person name="Anantharaman K."/>
            <person name="Tringe S."/>
            <person name="Hettich R.L."/>
            <person name="Harrison S.T."/>
            <person name="Banfield J.F."/>
        </authorList>
    </citation>
    <scope>NUCLEOTIDE SEQUENCE [LARGE SCALE GENOMIC DNA]</scope>
    <source>
        <strain evidence="1">59-99</strain>
    </source>
</reference>
<dbReference type="Proteomes" id="UP000184233">
    <property type="component" value="Unassembled WGS sequence"/>
</dbReference>
<name>A0A1M3L568_9BACT</name>
<sequence>MSNTMGCRTALHIMSILVISGMLSLWNVAAVAQIEPSGGWTDRPWRPGQVVDIRWNTTLFDGVVDVLLWDGGTSSTSTIARAVPSKKGTTVWKIPDHQRVDDRYRLIVRDSERPWRRVMSAGFIPVAPHTKANDGLVYGNGPVMSATLYPNPARDQVHVGWTVDDAVDLRMETLTGLAVAAMSLDGMATVATLPLNGIPAGIYVVTVTSRTGLRQRARLQVVK</sequence>
<proteinExistence type="predicted"/>
<dbReference type="EMBL" id="MKVH01000003">
    <property type="protein sequence ID" value="OJX60701.1"/>
    <property type="molecule type" value="Genomic_DNA"/>
</dbReference>
<accession>A0A1M3L568</accession>
<evidence type="ECO:0008006" key="3">
    <source>
        <dbReference type="Google" id="ProtNLM"/>
    </source>
</evidence>
<dbReference type="AlphaFoldDB" id="A0A1M3L568"/>
<evidence type="ECO:0000313" key="2">
    <source>
        <dbReference type="Proteomes" id="UP000184233"/>
    </source>
</evidence>
<protein>
    <recommendedName>
        <fullName evidence="3">Secretion system C-terminal sorting domain-containing protein</fullName>
    </recommendedName>
</protein>
<evidence type="ECO:0000313" key="1">
    <source>
        <dbReference type="EMBL" id="OJX60701.1"/>
    </source>
</evidence>
<gene>
    <name evidence="1" type="ORF">BGO89_03770</name>
</gene>
<comment type="caution">
    <text evidence="1">The sequence shown here is derived from an EMBL/GenBank/DDBJ whole genome shotgun (WGS) entry which is preliminary data.</text>
</comment>